<reference evidence="2 3" key="1">
    <citation type="journal article" date="2014" name="Mol. Plant">
        <title>Chromosome Scale Genome Assembly and Transcriptome Profiling of Nannochloropsis gaditana in Nitrogen Depletion.</title>
        <authorList>
            <person name="Corteggiani Carpinelli E."/>
            <person name="Telatin A."/>
            <person name="Vitulo N."/>
            <person name="Forcato C."/>
            <person name="D'Angelo M."/>
            <person name="Schiavon R."/>
            <person name="Vezzi A."/>
            <person name="Giacometti G.M."/>
            <person name="Morosinotto T."/>
            <person name="Valle G."/>
        </authorList>
    </citation>
    <scope>NUCLEOTIDE SEQUENCE [LARGE SCALE GENOMIC DNA]</scope>
    <source>
        <strain evidence="2 3">B-31</strain>
    </source>
</reference>
<keyword evidence="1" id="KW-0812">Transmembrane</keyword>
<sequence length="91" mass="10397">MRRSCPLLITHPSIMQRFSFLSFFPSFYLFFWGCGTNGGATRRRRRRRSESPRECVALIPVPYSRSGSNRVTTPFQGSDCGSRNMCATLHS</sequence>
<evidence type="ECO:0000313" key="2">
    <source>
        <dbReference type="EMBL" id="EWM26986.1"/>
    </source>
</evidence>
<dbReference type="Proteomes" id="UP000019335">
    <property type="component" value="Chromosome 7"/>
</dbReference>
<accession>W7U2B7</accession>
<evidence type="ECO:0000313" key="3">
    <source>
        <dbReference type="Proteomes" id="UP000019335"/>
    </source>
</evidence>
<dbReference type="EMBL" id="AZIL01000530">
    <property type="protein sequence ID" value="EWM26986.1"/>
    <property type="molecule type" value="Genomic_DNA"/>
</dbReference>
<evidence type="ECO:0000256" key="1">
    <source>
        <dbReference type="SAM" id="Phobius"/>
    </source>
</evidence>
<dbReference type="AlphaFoldDB" id="W7U2B7"/>
<gene>
    <name evidence="2" type="ORF">Naga_100127g2</name>
</gene>
<protein>
    <submittedName>
        <fullName evidence="2">Uncharacterized protein</fullName>
    </submittedName>
</protein>
<keyword evidence="1" id="KW-0472">Membrane</keyword>
<comment type="caution">
    <text evidence="2">The sequence shown here is derived from an EMBL/GenBank/DDBJ whole genome shotgun (WGS) entry which is preliminary data.</text>
</comment>
<keyword evidence="1" id="KW-1133">Transmembrane helix</keyword>
<keyword evidence="3" id="KW-1185">Reference proteome</keyword>
<proteinExistence type="predicted"/>
<organism evidence="2 3">
    <name type="scientific">Nannochloropsis gaditana</name>
    <dbReference type="NCBI Taxonomy" id="72520"/>
    <lineage>
        <taxon>Eukaryota</taxon>
        <taxon>Sar</taxon>
        <taxon>Stramenopiles</taxon>
        <taxon>Ochrophyta</taxon>
        <taxon>Eustigmatophyceae</taxon>
        <taxon>Eustigmatales</taxon>
        <taxon>Monodopsidaceae</taxon>
        <taxon>Nannochloropsis</taxon>
    </lineage>
</organism>
<name>W7U2B7_9STRA</name>
<feature type="transmembrane region" description="Helical" evidence="1">
    <location>
        <begin position="20"/>
        <end position="40"/>
    </location>
</feature>